<dbReference type="SUPFAM" id="SSF55874">
    <property type="entry name" value="ATPase domain of HSP90 chaperone/DNA topoisomerase II/histidine kinase"/>
    <property type="match status" value="1"/>
</dbReference>
<dbReference type="PRINTS" id="PR00344">
    <property type="entry name" value="BCTRLSENSOR"/>
</dbReference>
<dbReference type="Gene3D" id="1.10.287.130">
    <property type="match status" value="1"/>
</dbReference>
<evidence type="ECO:0000256" key="5">
    <source>
        <dbReference type="ARBA" id="ARBA00022553"/>
    </source>
</evidence>
<dbReference type="GO" id="GO:0000155">
    <property type="term" value="F:phosphorelay sensor kinase activity"/>
    <property type="evidence" value="ECO:0007669"/>
    <property type="project" value="InterPro"/>
</dbReference>
<evidence type="ECO:0000313" key="13">
    <source>
        <dbReference type="EMBL" id="VYS75106.1"/>
    </source>
</evidence>
<dbReference type="EC" id="2.7.13.3" evidence="3"/>
<sequence>MLRTIKIPLIATFIVAFMFILQGLQIINLAKKELEKDNLFDLIAKSNEVKSNISSINFSSNLIYKYAILDKNLNIVFSNLTILPPNFDFNELNFKQNLFYKDFFLYDDELYFLIISKEINYKRIVLLALFMLTITIMASMLVMYFVYVSITKPHLEQKKMMNTFFNDAMHELKTPLGVASINLEILETRNKQTHRIKAALKQMKITYEDVEFFIKNDRIKFPKKVLNFSKFLENRIRFSSTIAHNKKIQIISEISSNLKVFLSEIEATRLIDNNLLNAIKYSNESSKINVYLKSDDSFAIFIIEDFGCGIKDVDTIWQRYTRQNQSQGGFGLGLNIVMKICNKNDILYDVKSIPKKGSIFTYKIPLYEEKLLDNI</sequence>
<feature type="transmembrane region" description="Helical" evidence="11">
    <location>
        <begin position="6"/>
        <end position="27"/>
    </location>
</feature>
<keyword evidence="10 11" id="KW-0472">Membrane</keyword>
<dbReference type="GO" id="GO:0004721">
    <property type="term" value="F:phosphoprotein phosphatase activity"/>
    <property type="evidence" value="ECO:0007669"/>
    <property type="project" value="TreeGrafter"/>
</dbReference>
<evidence type="ECO:0000256" key="6">
    <source>
        <dbReference type="ARBA" id="ARBA00022679"/>
    </source>
</evidence>
<reference evidence="13" key="1">
    <citation type="submission" date="2019-11" db="EMBL/GenBank/DDBJ databases">
        <authorList>
            <person name="Feng L."/>
        </authorList>
    </citation>
    <scope>NUCLEOTIDE SEQUENCE</scope>
    <source>
        <strain evidence="13">CUreolyticusLFYP111</strain>
    </source>
</reference>
<protein>
    <recommendedName>
        <fullName evidence="3">histidine kinase</fullName>
        <ecNumber evidence="3">2.7.13.3</ecNumber>
    </recommendedName>
</protein>
<dbReference type="Pfam" id="PF02518">
    <property type="entry name" value="HATPase_c"/>
    <property type="match status" value="1"/>
</dbReference>
<dbReference type="PROSITE" id="PS50109">
    <property type="entry name" value="HIS_KIN"/>
    <property type="match status" value="1"/>
</dbReference>
<gene>
    <name evidence="13" type="primary">phoR_1</name>
    <name evidence="13" type="ORF">CULFYP111_00183</name>
</gene>
<proteinExistence type="predicted"/>
<dbReference type="Gene3D" id="3.30.565.10">
    <property type="entry name" value="Histidine kinase-like ATPase, C-terminal domain"/>
    <property type="match status" value="1"/>
</dbReference>
<evidence type="ECO:0000256" key="1">
    <source>
        <dbReference type="ARBA" id="ARBA00000085"/>
    </source>
</evidence>
<dbReference type="InterPro" id="IPR004358">
    <property type="entry name" value="Sig_transdc_His_kin-like_C"/>
</dbReference>
<evidence type="ECO:0000256" key="4">
    <source>
        <dbReference type="ARBA" id="ARBA00022475"/>
    </source>
</evidence>
<evidence type="ECO:0000256" key="3">
    <source>
        <dbReference type="ARBA" id="ARBA00012438"/>
    </source>
</evidence>
<dbReference type="InterPro" id="IPR036890">
    <property type="entry name" value="HATPase_C_sf"/>
</dbReference>
<evidence type="ECO:0000256" key="9">
    <source>
        <dbReference type="ARBA" id="ARBA00022989"/>
    </source>
</evidence>
<name>A0A6N2R2X6_9BACT</name>
<dbReference type="InterPro" id="IPR050351">
    <property type="entry name" value="BphY/WalK/GraS-like"/>
</dbReference>
<evidence type="ECO:0000259" key="12">
    <source>
        <dbReference type="PROSITE" id="PS50109"/>
    </source>
</evidence>
<dbReference type="GO" id="GO:0005886">
    <property type="term" value="C:plasma membrane"/>
    <property type="evidence" value="ECO:0007669"/>
    <property type="project" value="UniProtKB-SubCell"/>
</dbReference>
<feature type="domain" description="Histidine kinase" evidence="12">
    <location>
        <begin position="167"/>
        <end position="368"/>
    </location>
</feature>
<accession>A0A6N2R2X6</accession>
<keyword evidence="8" id="KW-0418">Kinase</keyword>
<dbReference type="EMBL" id="CACRSK010000001">
    <property type="protein sequence ID" value="VYS75106.1"/>
    <property type="molecule type" value="Genomic_DNA"/>
</dbReference>
<dbReference type="InterPro" id="IPR003594">
    <property type="entry name" value="HATPase_dom"/>
</dbReference>
<evidence type="ECO:0000256" key="2">
    <source>
        <dbReference type="ARBA" id="ARBA00004651"/>
    </source>
</evidence>
<dbReference type="SMART" id="SM00388">
    <property type="entry name" value="HisKA"/>
    <property type="match status" value="1"/>
</dbReference>
<keyword evidence="6 13" id="KW-0808">Transferase</keyword>
<dbReference type="InterPro" id="IPR003661">
    <property type="entry name" value="HisK_dim/P_dom"/>
</dbReference>
<dbReference type="PANTHER" id="PTHR45453">
    <property type="entry name" value="PHOSPHATE REGULON SENSOR PROTEIN PHOR"/>
    <property type="match status" value="1"/>
</dbReference>
<dbReference type="InterPro" id="IPR036097">
    <property type="entry name" value="HisK_dim/P_sf"/>
</dbReference>
<evidence type="ECO:0000256" key="7">
    <source>
        <dbReference type="ARBA" id="ARBA00022692"/>
    </source>
</evidence>
<dbReference type="CDD" id="cd00082">
    <property type="entry name" value="HisKA"/>
    <property type="match status" value="1"/>
</dbReference>
<keyword evidence="4" id="KW-1003">Cell membrane</keyword>
<dbReference type="SMART" id="SM00387">
    <property type="entry name" value="HATPase_c"/>
    <property type="match status" value="1"/>
</dbReference>
<dbReference type="InterPro" id="IPR005467">
    <property type="entry name" value="His_kinase_dom"/>
</dbReference>
<evidence type="ECO:0000256" key="11">
    <source>
        <dbReference type="SAM" id="Phobius"/>
    </source>
</evidence>
<dbReference type="SUPFAM" id="SSF47384">
    <property type="entry name" value="Homodimeric domain of signal transducing histidine kinase"/>
    <property type="match status" value="1"/>
</dbReference>
<dbReference type="GO" id="GO:0016036">
    <property type="term" value="P:cellular response to phosphate starvation"/>
    <property type="evidence" value="ECO:0007669"/>
    <property type="project" value="TreeGrafter"/>
</dbReference>
<keyword evidence="5" id="KW-0597">Phosphoprotein</keyword>
<dbReference type="PANTHER" id="PTHR45453:SF2">
    <property type="entry name" value="HISTIDINE KINASE"/>
    <property type="match status" value="1"/>
</dbReference>
<evidence type="ECO:0000256" key="8">
    <source>
        <dbReference type="ARBA" id="ARBA00022777"/>
    </source>
</evidence>
<dbReference type="RefSeq" id="WP_421731761.1">
    <property type="nucleotide sequence ID" value="NZ_CACRSK010000001.1"/>
</dbReference>
<feature type="transmembrane region" description="Helical" evidence="11">
    <location>
        <begin position="124"/>
        <end position="147"/>
    </location>
</feature>
<dbReference type="AlphaFoldDB" id="A0A6N2R2X6"/>
<evidence type="ECO:0000256" key="10">
    <source>
        <dbReference type="ARBA" id="ARBA00023136"/>
    </source>
</evidence>
<organism evidence="13">
    <name type="scientific">Campylobacter ureolyticus</name>
    <dbReference type="NCBI Taxonomy" id="827"/>
    <lineage>
        <taxon>Bacteria</taxon>
        <taxon>Pseudomonadati</taxon>
        <taxon>Campylobacterota</taxon>
        <taxon>Epsilonproteobacteria</taxon>
        <taxon>Campylobacterales</taxon>
        <taxon>Campylobacteraceae</taxon>
        <taxon>Campylobacter</taxon>
    </lineage>
</organism>
<comment type="catalytic activity">
    <reaction evidence="1">
        <text>ATP + protein L-histidine = ADP + protein N-phospho-L-histidine.</text>
        <dbReference type="EC" id="2.7.13.3"/>
    </reaction>
</comment>
<comment type="subcellular location">
    <subcellularLocation>
        <location evidence="2">Cell membrane</location>
        <topology evidence="2">Multi-pass membrane protein</topology>
    </subcellularLocation>
</comment>
<keyword evidence="9 11" id="KW-1133">Transmembrane helix</keyword>
<keyword evidence="7 11" id="KW-0812">Transmembrane</keyword>